<sequence length="203" mass="23375">MELQEEQLADLDNIKAVYLAAEDLKIAASILYVAYRDDPLFVDIFQYEKEGYESRLRSAIREELNAFWAAKQPMIGLFDDDRLVAVACLVSPDAALGPNRFWHWRLKMLLTAGYFGTKQMVDKEIRVRERVPAEYFHMLSLIGVHPDQQDHGLGHVLMSAIEGIMLEDPKSEGISMFVTLPKCLSFFVRRKLQFSRRTRSGPY</sequence>
<dbReference type="eggNOG" id="COG0456">
    <property type="taxonomic scope" value="Bacteria"/>
</dbReference>
<dbReference type="EMBL" id="CP003837">
    <property type="protein sequence ID" value="AGH43775.1"/>
    <property type="molecule type" value="Genomic_DNA"/>
</dbReference>
<dbReference type="STRING" id="1129794.C427_1666"/>
<reference evidence="1 2" key="1">
    <citation type="journal article" date="2013" name="Genome Announc.">
        <title>Complete Genome Sequence of Glaciecola psychrophila Strain 170T.</title>
        <authorList>
            <person name="Yin J."/>
            <person name="Chen J."/>
            <person name="Liu G."/>
            <person name="Yu Y."/>
            <person name="Song L."/>
            <person name="Wang X."/>
            <person name="Qu X."/>
        </authorList>
    </citation>
    <scope>NUCLEOTIDE SEQUENCE [LARGE SCALE GENOMIC DNA]</scope>
    <source>
        <strain evidence="1 2">170</strain>
    </source>
</reference>
<dbReference type="KEGG" id="gps:C427_1666"/>
<organism evidence="1 2">
    <name type="scientific">Paraglaciecola psychrophila 170</name>
    <dbReference type="NCBI Taxonomy" id="1129794"/>
    <lineage>
        <taxon>Bacteria</taxon>
        <taxon>Pseudomonadati</taxon>
        <taxon>Pseudomonadota</taxon>
        <taxon>Gammaproteobacteria</taxon>
        <taxon>Alteromonadales</taxon>
        <taxon>Alteromonadaceae</taxon>
        <taxon>Paraglaciecola</taxon>
    </lineage>
</organism>
<name>M4RJM4_9ALTE</name>
<protein>
    <recommendedName>
        <fullName evidence="3">N-acetyltransferase domain-containing protein</fullName>
    </recommendedName>
</protein>
<dbReference type="HOGENOM" id="CLU_091684_0_0_6"/>
<dbReference type="PATRIC" id="fig|1129794.4.peg.1650"/>
<dbReference type="Proteomes" id="UP000011864">
    <property type="component" value="Chromosome"/>
</dbReference>
<accession>M4RJM4</accession>
<proteinExistence type="predicted"/>
<evidence type="ECO:0000313" key="1">
    <source>
        <dbReference type="EMBL" id="AGH43775.1"/>
    </source>
</evidence>
<dbReference type="SUPFAM" id="SSF55729">
    <property type="entry name" value="Acyl-CoA N-acyltransferases (Nat)"/>
    <property type="match status" value="1"/>
</dbReference>
<dbReference type="AlphaFoldDB" id="M4RJM4"/>
<dbReference type="Gene3D" id="3.40.630.30">
    <property type="match status" value="1"/>
</dbReference>
<evidence type="ECO:0000313" key="2">
    <source>
        <dbReference type="Proteomes" id="UP000011864"/>
    </source>
</evidence>
<keyword evidence="2" id="KW-1185">Reference proteome</keyword>
<gene>
    <name evidence="1" type="ORF">C427_1666</name>
</gene>
<evidence type="ECO:0008006" key="3">
    <source>
        <dbReference type="Google" id="ProtNLM"/>
    </source>
</evidence>
<dbReference type="InterPro" id="IPR016181">
    <property type="entry name" value="Acyl_CoA_acyltransferase"/>
</dbReference>